<organism evidence="2 3">
    <name type="scientific">Zoogloea dura</name>
    <dbReference type="NCBI Taxonomy" id="2728840"/>
    <lineage>
        <taxon>Bacteria</taxon>
        <taxon>Pseudomonadati</taxon>
        <taxon>Pseudomonadota</taxon>
        <taxon>Betaproteobacteria</taxon>
        <taxon>Rhodocyclales</taxon>
        <taxon>Zoogloeaceae</taxon>
        <taxon>Zoogloea</taxon>
    </lineage>
</organism>
<keyword evidence="3" id="KW-1185">Reference proteome</keyword>
<sequence>MKANTRRARAVGAVLGLGLACAPALAQEASGEADQDGNYFRIGGYVRGWAAFNLQDIPETRGNDKGKLSMLRGSMLLDADAATGPIKWKAVARLDREAKTPYLRDLEELRKTNGTTGGDHSSIMDNYNGGDLREFWGEFKAGERATFRIGKQQIVWGESDFFHAMDVVHGYDMSWRLFFEGENEEWRKPLWLASVKFDVPEAAGQIHAYVRPGLDRCKDIGNTYDIRGGRWFFQPYRGYDLSAVTSYDCKHPEGNKDDWTGGIRWSGEAGSLNYSLAYVRTFAADPVANSVFAPYKKAPAGPLFDLIHPMIDVFGATVSGYSAALDTVFSAEIAYTKDQPYNVGTGGLTTPTLGAAAGLGLGGIKLKDTVTTMLRADKNLHFENLLGTNRPSFSSVQIFDTWIQSHKDSEDLVRLFAYGSPLTEHSTILTAFTVLNYKGDTINPGIAVGVDLNHGGGFLIPSVDIVLGDKWRAKAEADIFWASHSGKALFDPNPGVQLFGYFANNSQLTFRLTRQF</sequence>
<evidence type="ECO:0000256" key="1">
    <source>
        <dbReference type="SAM" id="SignalP"/>
    </source>
</evidence>
<name>A0A848GAL8_9RHOO</name>
<dbReference type="InterPro" id="IPR010727">
    <property type="entry name" value="DUF1302"/>
</dbReference>
<evidence type="ECO:0000313" key="3">
    <source>
        <dbReference type="Proteomes" id="UP000580043"/>
    </source>
</evidence>
<comment type="caution">
    <text evidence="2">The sequence shown here is derived from an EMBL/GenBank/DDBJ whole genome shotgun (WGS) entry which is preliminary data.</text>
</comment>
<dbReference type="EMBL" id="JABBGA010000025">
    <property type="protein sequence ID" value="NML28344.1"/>
    <property type="molecule type" value="Genomic_DNA"/>
</dbReference>
<dbReference type="RefSeq" id="WP_169147871.1">
    <property type="nucleotide sequence ID" value="NZ_JABBGA010000025.1"/>
</dbReference>
<dbReference type="PROSITE" id="PS51257">
    <property type="entry name" value="PROKAR_LIPOPROTEIN"/>
    <property type="match status" value="1"/>
</dbReference>
<feature type="signal peptide" evidence="1">
    <location>
        <begin position="1"/>
        <end position="26"/>
    </location>
</feature>
<evidence type="ECO:0000313" key="2">
    <source>
        <dbReference type="EMBL" id="NML28344.1"/>
    </source>
</evidence>
<reference evidence="2 3" key="1">
    <citation type="submission" date="2020-04" db="EMBL/GenBank/DDBJ databases">
        <title>Zoogloea sp. G-4-1-14 isolated from soil.</title>
        <authorList>
            <person name="Dahal R.H."/>
        </authorList>
    </citation>
    <scope>NUCLEOTIDE SEQUENCE [LARGE SCALE GENOMIC DNA]</scope>
    <source>
        <strain evidence="2 3">G-4-1-14</strain>
    </source>
</reference>
<keyword evidence="1" id="KW-0732">Signal</keyword>
<feature type="chain" id="PRO_5032321617" evidence="1">
    <location>
        <begin position="27"/>
        <end position="516"/>
    </location>
</feature>
<proteinExistence type="predicted"/>
<dbReference type="Proteomes" id="UP000580043">
    <property type="component" value="Unassembled WGS sequence"/>
</dbReference>
<accession>A0A848GAL8</accession>
<protein>
    <submittedName>
        <fullName evidence="2">LysR family transcriptional regulator</fullName>
    </submittedName>
</protein>
<gene>
    <name evidence="2" type="ORF">HHL15_21510</name>
</gene>
<dbReference type="Pfam" id="PF06980">
    <property type="entry name" value="DUF1302"/>
    <property type="match status" value="1"/>
</dbReference>
<dbReference type="AlphaFoldDB" id="A0A848GAL8"/>